<proteinExistence type="predicted"/>
<sequence>MIKRTTYLNRISPFIDKDIIKVITGIRRSGKSVLLQQIQMN</sequence>
<evidence type="ECO:0000313" key="4">
    <source>
        <dbReference type="Proteomes" id="UP000196293"/>
    </source>
</evidence>
<dbReference type="GeneID" id="78204172"/>
<evidence type="ECO:0000313" key="1">
    <source>
        <dbReference type="EMBL" id="OUQ56460.1"/>
    </source>
</evidence>
<organism evidence="2 3">
    <name type="scientific">Lactobacillus gallinarum</name>
    <dbReference type="NCBI Taxonomy" id="52242"/>
    <lineage>
        <taxon>Bacteria</taxon>
        <taxon>Bacillati</taxon>
        <taxon>Bacillota</taxon>
        <taxon>Bacilli</taxon>
        <taxon>Lactobacillales</taxon>
        <taxon>Lactobacillaceae</taxon>
        <taxon>Lactobacillus</taxon>
    </lineage>
</organism>
<name>A0A1Y4W473_9LACO</name>
<dbReference type="EMBL" id="NFLZ01000010">
    <property type="protein sequence ID" value="OUQ76346.1"/>
    <property type="molecule type" value="Genomic_DNA"/>
</dbReference>
<protein>
    <submittedName>
        <fullName evidence="2">ATPase</fullName>
    </submittedName>
</protein>
<dbReference type="Proteomes" id="UP000196293">
    <property type="component" value="Unassembled WGS sequence"/>
</dbReference>
<reference evidence="3 4" key="1">
    <citation type="submission" date="2017-04" db="EMBL/GenBank/DDBJ databases">
        <title>Function of individual gut microbiota members based on whole genome sequencing of pure cultures obtained from chicken caecum.</title>
        <authorList>
            <person name="Medvecky M."/>
            <person name="Cejkova D."/>
            <person name="Polansky O."/>
            <person name="Karasova D."/>
            <person name="Kubasova T."/>
            <person name="Cizek A."/>
            <person name="Rychlik I."/>
        </authorList>
    </citation>
    <scope>NUCLEOTIDE SEQUENCE [LARGE SCALE GENOMIC DNA]</scope>
    <source>
        <strain evidence="3">An101</strain>
        <strain evidence="4">An115</strain>
    </source>
</reference>
<dbReference type="RefSeq" id="WP_087176290.1">
    <property type="nucleotide sequence ID" value="NZ_NFKZ01000023.1"/>
</dbReference>
<dbReference type="EMBL" id="NFLS01000009">
    <property type="protein sequence ID" value="OUQ56460.1"/>
    <property type="molecule type" value="Genomic_DNA"/>
</dbReference>
<dbReference type="Proteomes" id="UP000195859">
    <property type="component" value="Unassembled WGS sequence"/>
</dbReference>
<evidence type="ECO:0000313" key="3">
    <source>
        <dbReference type="Proteomes" id="UP000195859"/>
    </source>
</evidence>
<comment type="caution">
    <text evidence="2">The sequence shown here is derived from an EMBL/GenBank/DDBJ whole genome shotgun (WGS) entry which is preliminary data.</text>
</comment>
<gene>
    <name evidence="2" type="ORF">B5E44_05410</name>
    <name evidence="1" type="ORF">B5E59_05205</name>
</gene>
<keyword evidence="4" id="KW-1185">Reference proteome</keyword>
<accession>A0A1Y4W473</accession>
<evidence type="ECO:0000313" key="2">
    <source>
        <dbReference type="EMBL" id="OUQ76346.1"/>
    </source>
</evidence>
<reference evidence="2" key="2">
    <citation type="journal article" date="2018" name="BMC Genomics">
        <title>Whole genome sequencing and function prediction of 133 gut anaerobes isolated from chicken caecum in pure cultures.</title>
        <authorList>
            <person name="Medvecky M."/>
            <person name="Cejkova D."/>
            <person name="Polansky O."/>
            <person name="Karasova D."/>
            <person name="Kubasova T."/>
            <person name="Cizek A."/>
            <person name="Rychlik I."/>
        </authorList>
    </citation>
    <scope>NUCLEOTIDE SEQUENCE</scope>
    <source>
        <strain evidence="2">An101</strain>
        <strain evidence="1">An115</strain>
    </source>
</reference>
<dbReference type="AlphaFoldDB" id="A0A1Y4W473"/>